<dbReference type="EMBL" id="JACXVP010000012">
    <property type="protein sequence ID" value="KAG5569448.1"/>
    <property type="molecule type" value="Genomic_DNA"/>
</dbReference>
<dbReference type="InterPro" id="IPR042201">
    <property type="entry name" value="FH2_Formin_sf"/>
</dbReference>
<evidence type="ECO:0000259" key="5">
    <source>
        <dbReference type="PROSITE" id="PS51182"/>
    </source>
</evidence>
<dbReference type="GO" id="GO:0004721">
    <property type="term" value="F:phosphoprotein phosphatase activity"/>
    <property type="evidence" value="ECO:0007669"/>
    <property type="project" value="UniProtKB-KW"/>
</dbReference>
<dbReference type="PANTHER" id="PTHR45733">
    <property type="entry name" value="FORMIN-J"/>
    <property type="match status" value="1"/>
</dbReference>
<dbReference type="Gene3D" id="2.60.40.1110">
    <property type="match status" value="1"/>
</dbReference>
<feature type="region of interest" description="Disordered" evidence="4">
    <location>
        <begin position="464"/>
        <end position="503"/>
    </location>
</feature>
<sequence length="1334" mass="148792">MALFRKLFYRKPPDGLIEIGGDRIYVFDRCFSTDVWEEKNYKGYVARVISQLRDHYPDVSILAFNFREGESESLIANDLSEHDVTIMDYPRHYEGCPLLSMEMINHFLRSSESWLSLGQQNVLLLHCEWGGWPVLAFMLAASLIYRRHFNGEQKTLDMIYKQGPHELLHLMQPLNPIPSQLRYLQYVARRNLNTQWPPLDRALTLDCIIIRMIPNFDGKGGCRPIFRIYGQDPLIVSDRSPKSLFSTQKKSNVVRYYKQEECELVKIDINCHIQGDVVLECISLHDDQEIMMFRTMFNTSFIQSNILILNSDEVDTLWDAKDQFPKDFRIEVLFSDMDVAASVVPVDLSCFEKKDGLPVEALAKVQEIINSADWLNQKGDAAGNTLQQISESNLIPEKLGSPPETIATTKFIDQATLENPQERQEPAALENNAKGLTQSTLEQQVGSSYEAYRSNKQEAVFQHVETKESSASVTSPPVSPYESKAVEHPSLHGQECGKPKEVSSLSEIKDRPLMTNVLMSHTPPPLLTKDQCIVTGKPLFAAPTPPALLTRLKDKLDVPSPSQPTPPRDQSPNSVYLKDDATTVSQPDTSFLPLGMPLSPCENDIIAKMEPSLPTFPSGSPFPSGPIPPNIKHLEEKLVSKNGTSPLPPPLPHLVPVLEENSAYVCGTPQTSAPPTPPLKQNLTFSGGSSPPPPPPSLPPPMPTSSPCLLLTTPGLNKNCSSISGPPQPPSPPTPPLKERLVSKGGMLLPPPPPPPPPLPEQPVKEDFSLIEKPCPPPPLPEQPVKEDFSLTKKPCPPPPPPLPSSHASKPTELYAVPPSPPPSSLVSSLKDNNNLPKSVPSVPPPPVPFPKVNNMPASPSPTPPIAPPPSKNYRRMLSSTMTSRSNSAKKLKPLHWLKLSRAVQGSFWAEIEKCSYASKSSVIDMPELVYFFSVQNLDQVGSGRNGNSKTKFGQKLQKVQLVDHRRAYNCEIMLSKVKIPLHDMLTSVLALEDSALDIDQVENLIKFCPTKEEIEVLKGYKGEKEKLGRCEQFMLELMQVPRIESKLRVFSFTIQFQSQISELRNNLNIVNSATDQANILLLFLYQRFIEIERGSADNFVFGKCSQPGNCKSIRNICCVFDSWNAILIHLVFSLSNYCCLDATGIGSAAGFKLDSLLKLTDTRSWSNKMTLMHYLCKILTDKLPELLDFSKDLSSLEPALKIQLKYLAEEMKAISKGMEKVVDELSMSENDGLMSENFCKALTEFLSCAEGEVSSLAQLFSDVGKNMDSLIIYFGEDPARCPFEQVVSTLMSFQRMFNQALEENRKQLEFERKKAEKEAKEKQRTSASDHKKT</sequence>
<dbReference type="PANTHER" id="PTHR45733:SF27">
    <property type="entry name" value="FORMIN-LIKE PROTEIN"/>
    <property type="match status" value="1"/>
</dbReference>
<feature type="compositionally biased region" description="Basic and acidic residues" evidence="4">
    <location>
        <begin position="484"/>
        <end position="503"/>
    </location>
</feature>
<dbReference type="SMART" id="SM01326">
    <property type="entry name" value="PTEN_C2"/>
    <property type="match status" value="1"/>
</dbReference>
<dbReference type="PROSITE" id="PS51444">
    <property type="entry name" value="FH2"/>
    <property type="match status" value="1"/>
</dbReference>
<name>A0A9J5W284_SOLCO</name>
<evidence type="ECO:0000313" key="8">
    <source>
        <dbReference type="Proteomes" id="UP000824120"/>
    </source>
</evidence>
<dbReference type="OrthoDB" id="1668162at2759"/>
<feature type="compositionally biased region" description="Pro residues" evidence="4">
    <location>
        <begin position="749"/>
        <end position="761"/>
    </location>
</feature>
<comment type="caution">
    <text evidence="7">The sequence shown here is derived from an EMBL/GenBank/DDBJ whole genome shotgun (WGS) entry which is preliminary data.</text>
</comment>
<comment type="similarity">
    <text evidence="1">Belongs to the formin-like family. Class-II subfamily.</text>
</comment>
<dbReference type="Proteomes" id="UP000824120">
    <property type="component" value="Chromosome 12"/>
</dbReference>
<dbReference type="InterPro" id="IPR029021">
    <property type="entry name" value="Prot-tyrosine_phosphatase-like"/>
</dbReference>
<evidence type="ECO:0000313" key="7">
    <source>
        <dbReference type="EMBL" id="KAG5569448.1"/>
    </source>
</evidence>
<dbReference type="Pfam" id="PF02181">
    <property type="entry name" value="FH2"/>
    <property type="match status" value="2"/>
</dbReference>
<dbReference type="SMART" id="SM00498">
    <property type="entry name" value="FH2"/>
    <property type="match status" value="1"/>
</dbReference>
<dbReference type="Gene3D" id="1.20.58.2220">
    <property type="entry name" value="Formin, FH2 domain"/>
    <property type="match status" value="1"/>
</dbReference>
<feature type="region of interest" description="Disordered" evidence="4">
    <location>
        <begin position="556"/>
        <end position="575"/>
    </location>
</feature>
<gene>
    <name evidence="7" type="ORF">H5410_059214</name>
</gene>
<dbReference type="Pfam" id="PF10409">
    <property type="entry name" value="PTEN_C2"/>
    <property type="match status" value="1"/>
</dbReference>
<reference evidence="7 8" key="1">
    <citation type="submission" date="2020-09" db="EMBL/GenBank/DDBJ databases">
        <title>De no assembly of potato wild relative species, Solanum commersonii.</title>
        <authorList>
            <person name="Cho K."/>
        </authorList>
    </citation>
    <scope>NUCLEOTIDE SEQUENCE [LARGE SCALE GENOMIC DNA]</scope>
    <source>
        <strain evidence="7">LZ3.2</strain>
        <tissue evidence="7">Leaf</tissue>
    </source>
</reference>
<evidence type="ECO:0000256" key="3">
    <source>
        <dbReference type="RuleBase" id="RU361260"/>
    </source>
</evidence>
<feature type="domain" description="FH2" evidence="6">
    <location>
        <begin position="882"/>
        <end position="1324"/>
    </location>
</feature>
<organism evidence="7 8">
    <name type="scientific">Solanum commersonii</name>
    <name type="common">Commerson's wild potato</name>
    <name type="synonym">Commerson's nightshade</name>
    <dbReference type="NCBI Taxonomy" id="4109"/>
    <lineage>
        <taxon>Eukaryota</taxon>
        <taxon>Viridiplantae</taxon>
        <taxon>Streptophyta</taxon>
        <taxon>Embryophyta</taxon>
        <taxon>Tracheophyta</taxon>
        <taxon>Spermatophyta</taxon>
        <taxon>Magnoliopsida</taxon>
        <taxon>eudicotyledons</taxon>
        <taxon>Gunneridae</taxon>
        <taxon>Pentapetalae</taxon>
        <taxon>asterids</taxon>
        <taxon>lamiids</taxon>
        <taxon>Solanales</taxon>
        <taxon>Solanaceae</taxon>
        <taxon>Solanoideae</taxon>
        <taxon>Solaneae</taxon>
        <taxon>Solanum</taxon>
    </lineage>
</organism>
<evidence type="ECO:0000256" key="1">
    <source>
        <dbReference type="ARBA" id="ARBA00006468"/>
    </source>
</evidence>
<feature type="compositionally biased region" description="Pro residues" evidence="4">
    <location>
        <begin position="690"/>
        <end position="704"/>
    </location>
</feature>
<dbReference type="InterPro" id="IPR051144">
    <property type="entry name" value="Formin_homology_domain"/>
</dbReference>
<feature type="compositionally biased region" description="Pro residues" evidence="4">
    <location>
        <begin position="859"/>
        <end position="871"/>
    </location>
</feature>
<dbReference type="SUPFAM" id="SSF49562">
    <property type="entry name" value="C2 domain (Calcium/lipid-binding domain, CaLB)"/>
    <property type="match status" value="1"/>
</dbReference>
<dbReference type="SUPFAM" id="SSF101447">
    <property type="entry name" value="Formin homology 2 domain (FH2 domain)"/>
    <property type="match status" value="2"/>
</dbReference>
<feature type="compositionally biased region" description="Low complexity" evidence="4">
    <location>
        <begin position="876"/>
        <end position="887"/>
    </location>
</feature>
<evidence type="ECO:0000256" key="4">
    <source>
        <dbReference type="SAM" id="MobiDB-lite"/>
    </source>
</evidence>
<feature type="compositionally biased region" description="Pro residues" evidence="4">
    <location>
        <begin position="795"/>
        <end position="804"/>
    </location>
</feature>
<dbReference type="SUPFAM" id="SSF52799">
    <property type="entry name" value="(Phosphotyrosine protein) phosphatases II"/>
    <property type="match status" value="1"/>
</dbReference>
<keyword evidence="2" id="KW-0378">Hydrolase</keyword>
<feature type="compositionally biased region" description="Low complexity" evidence="4">
    <location>
        <begin position="705"/>
        <end position="725"/>
    </location>
</feature>
<feature type="region of interest" description="Disordered" evidence="4">
    <location>
        <begin position="1313"/>
        <end position="1334"/>
    </location>
</feature>
<dbReference type="InterPro" id="IPR015425">
    <property type="entry name" value="FH2_Formin"/>
</dbReference>
<feature type="compositionally biased region" description="Low complexity" evidence="4">
    <location>
        <begin position="825"/>
        <end position="841"/>
    </location>
</feature>
<keyword evidence="2" id="KW-0904">Protein phosphatase</keyword>
<protein>
    <recommendedName>
        <fullName evidence="3">Formin-like protein</fullName>
    </recommendedName>
</protein>
<dbReference type="InterPro" id="IPR035892">
    <property type="entry name" value="C2_domain_sf"/>
</dbReference>
<keyword evidence="8" id="KW-1185">Reference proteome</keyword>
<proteinExistence type="inferred from homology"/>
<accession>A0A9J5W284</accession>
<evidence type="ECO:0000259" key="6">
    <source>
        <dbReference type="PROSITE" id="PS51444"/>
    </source>
</evidence>
<feature type="domain" description="C2 tensin-type" evidence="5">
    <location>
        <begin position="200"/>
        <end position="337"/>
    </location>
</feature>
<dbReference type="Gene3D" id="3.90.190.10">
    <property type="entry name" value="Protein tyrosine phosphatase superfamily"/>
    <property type="match status" value="1"/>
</dbReference>
<dbReference type="InterPro" id="IPR014020">
    <property type="entry name" value="Tensin_C2-dom"/>
</dbReference>
<feature type="region of interest" description="Disordered" evidence="4">
    <location>
        <begin position="666"/>
        <end position="887"/>
    </location>
</feature>
<feature type="compositionally biased region" description="Pro residues" evidence="4">
    <location>
        <begin position="726"/>
        <end position="736"/>
    </location>
</feature>
<dbReference type="PROSITE" id="PS51182">
    <property type="entry name" value="C2_TENSIN"/>
    <property type="match status" value="1"/>
</dbReference>
<evidence type="ECO:0000256" key="2">
    <source>
        <dbReference type="ARBA" id="ARBA00022912"/>
    </source>
</evidence>